<protein>
    <submittedName>
        <fullName evidence="5">Predicted protein</fullName>
    </submittedName>
</protein>
<dbReference type="Pfam" id="PF11807">
    <property type="entry name" value="UstYa"/>
    <property type="match status" value="1"/>
</dbReference>
<accession>B0DLN7</accession>
<dbReference type="Proteomes" id="UP000001194">
    <property type="component" value="Unassembled WGS sequence"/>
</dbReference>
<keyword evidence="4" id="KW-0812">Transmembrane</keyword>
<evidence type="ECO:0000256" key="2">
    <source>
        <dbReference type="ARBA" id="ARBA00023002"/>
    </source>
</evidence>
<keyword evidence="4" id="KW-0472">Membrane</keyword>
<dbReference type="OrthoDB" id="3687641at2759"/>
<dbReference type="InParanoid" id="B0DLN7"/>
<sequence length="202" mass="23110">MSPPSAERRRQASLLYLSIALVALTLLAKIGGTIWINGRFEELKTEHGYVGNDHPETWPIPRKTVLMGFQNPNHFRLDAEDGILEWKAMIPGGDGIIHLGAHHQPYGISMFHQLRCLDVIRGETVRDRSDGDNISELGRHCLNYIRQMVMCRGDLELESFQFASHKNPIDLFGVYECKDWEGVYTLVKKNQEIQKNRLRARG</sequence>
<proteinExistence type="inferred from homology"/>
<evidence type="ECO:0000313" key="6">
    <source>
        <dbReference type="Proteomes" id="UP000001194"/>
    </source>
</evidence>
<evidence type="ECO:0000256" key="4">
    <source>
        <dbReference type="SAM" id="Phobius"/>
    </source>
</evidence>
<reference evidence="5 6" key="1">
    <citation type="journal article" date="2008" name="Nature">
        <title>The genome of Laccaria bicolor provides insights into mycorrhizal symbiosis.</title>
        <authorList>
            <person name="Martin F."/>
            <person name="Aerts A."/>
            <person name="Ahren D."/>
            <person name="Brun A."/>
            <person name="Danchin E.G.J."/>
            <person name="Duchaussoy F."/>
            <person name="Gibon J."/>
            <person name="Kohler A."/>
            <person name="Lindquist E."/>
            <person name="Pereda V."/>
            <person name="Salamov A."/>
            <person name="Shapiro H.J."/>
            <person name="Wuyts J."/>
            <person name="Blaudez D."/>
            <person name="Buee M."/>
            <person name="Brokstein P."/>
            <person name="Canbaeck B."/>
            <person name="Cohen D."/>
            <person name="Courty P.E."/>
            <person name="Coutinho P.M."/>
            <person name="Delaruelle C."/>
            <person name="Detter J.C."/>
            <person name="Deveau A."/>
            <person name="DiFazio S."/>
            <person name="Duplessis S."/>
            <person name="Fraissinet-Tachet L."/>
            <person name="Lucic E."/>
            <person name="Frey-Klett P."/>
            <person name="Fourrey C."/>
            <person name="Feussner I."/>
            <person name="Gay G."/>
            <person name="Grimwood J."/>
            <person name="Hoegger P.J."/>
            <person name="Jain P."/>
            <person name="Kilaru S."/>
            <person name="Labbe J."/>
            <person name="Lin Y.C."/>
            <person name="Legue V."/>
            <person name="Le Tacon F."/>
            <person name="Marmeisse R."/>
            <person name="Melayah D."/>
            <person name="Montanini B."/>
            <person name="Muratet M."/>
            <person name="Nehls U."/>
            <person name="Niculita-Hirzel H."/>
            <person name="Oudot-Le Secq M.P."/>
            <person name="Peter M."/>
            <person name="Quesneville H."/>
            <person name="Rajashekar B."/>
            <person name="Reich M."/>
            <person name="Rouhier N."/>
            <person name="Schmutz J."/>
            <person name="Yin T."/>
            <person name="Chalot M."/>
            <person name="Henrissat B."/>
            <person name="Kuees U."/>
            <person name="Lucas S."/>
            <person name="Van de Peer Y."/>
            <person name="Podila G.K."/>
            <person name="Polle A."/>
            <person name="Pukkila P.J."/>
            <person name="Richardson P.M."/>
            <person name="Rouze P."/>
            <person name="Sanders I.R."/>
            <person name="Stajich J.E."/>
            <person name="Tunlid A."/>
            <person name="Tuskan G."/>
            <person name="Grigoriev I.V."/>
        </authorList>
    </citation>
    <scope>NUCLEOTIDE SEQUENCE [LARGE SCALE GENOMIC DNA]</scope>
    <source>
        <strain evidence="6">S238N-H82 / ATCC MYA-4686</strain>
    </source>
</reference>
<dbReference type="PANTHER" id="PTHR33365">
    <property type="entry name" value="YALI0B05434P"/>
    <property type="match status" value="1"/>
</dbReference>
<evidence type="ECO:0000313" key="5">
    <source>
        <dbReference type="EMBL" id="EDR04424.1"/>
    </source>
</evidence>
<comment type="similarity">
    <text evidence="3">Belongs to the ustYa family.</text>
</comment>
<feature type="transmembrane region" description="Helical" evidence="4">
    <location>
        <begin position="12"/>
        <end position="36"/>
    </location>
</feature>
<keyword evidence="2" id="KW-0560">Oxidoreductase</keyword>
<dbReference type="EMBL" id="DS547118">
    <property type="protein sequence ID" value="EDR04424.1"/>
    <property type="molecule type" value="Genomic_DNA"/>
</dbReference>
<dbReference type="GO" id="GO:0016491">
    <property type="term" value="F:oxidoreductase activity"/>
    <property type="evidence" value="ECO:0007669"/>
    <property type="project" value="UniProtKB-KW"/>
</dbReference>
<dbReference type="InterPro" id="IPR021765">
    <property type="entry name" value="UstYa-like"/>
</dbReference>
<organism evidence="6">
    <name type="scientific">Laccaria bicolor (strain S238N-H82 / ATCC MYA-4686)</name>
    <name type="common">Bicoloured deceiver</name>
    <name type="synonym">Laccaria laccata var. bicolor</name>
    <dbReference type="NCBI Taxonomy" id="486041"/>
    <lineage>
        <taxon>Eukaryota</taxon>
        <taxon>Fungi</taxon>
        <taxon>Dikarya</taxon>
        <taxon>Basidiomycota</taxon>
        <taxon>Agaricomycotina</taxon>
        <taxon>Agaricomycetes</taxon>
        <taxon>Agaricomycetidae</taxon>
        <taxon>Agaricales</taxon>
        <taxon>Agaricineae</taxon>
        <taxon>Hydnangiaceae</taxon>
        <taxon>Laccaria</taxon>
    </lineage>
</organism>
<keyword evidence="4" id="KW-1133">Transmembrane helix</keyword>
<evidence type="ECO:0000256" key="3">
    <source>
        <dbReference type="ARBA" id="ARBA00035112"/>
    </source>
</evidence>
<dbReference type="HOGENOM" id="CLU_042941_8_1_1"/>
<dbReference type="GeneID" id="6080566"/>
<dbReference type="STRING" id="486041.B0DLN7"/>
<name>B0DLN7_LACBS</name>
<comment type="pathway">
    <text evidence="1">Mycotoxin biosynthesis.</text>
</comment>
<dbReference type="GO" id="GO:0043386">
    <property type="term" value="P:mycotoxin biosynthetic process"/>
    <property type="evidence" value="ECO:0007669"/>
    <property type="project" value="InterPro"/>
</dbReference>
<dbReference type="AlphaFoldDB" id="B0DLN7"/>
<dbReference type="RefSeq" id="XP_001884943.1">
    <property type="nucleotide sequence ID" value="XM_001884908.1"/>
</dbReference>
<keyword evidence="6" id="KW-1185">Reference proteome</keyword>
<evidence type="ECO:0000256" key="1">
    <source>
        <dbReference type="ARBA" id="ARBA00004685"/>
    </source>
</evidence>
<dbReference type="KEGG" id="lbc:LACBIDRAFT_304462"/>
<dbReference type="PANTHER" id="PTHR33365:SF11">
    <property type="entry name" value="TAT PATHWAY SIGNAL SEQUENCE"/>
    <property type="match status" value="1"/>
</dbReference>
<gene>
    <name evidence="5" type="ORF">LACBIDRAFT_304462</name>
</gene>